<sequence>MHSQLRRLPAERARHAKRLGHVNPIYAAEKLPDPPRTTSSTAAKTSTTALKTTASVSGQTTSSTAVSSTVSTTSSASTTSTTATSSTPLISSPNLQPSVPPSTSVYVVHASPSNNPNSDAASASGGSKGLSGGAIGAIVALSSIVGAALLVFFIRKTYLRRRQNRRVSWNNVNLFTPPASSTPNFSDLMEKPVGRSPSAPMMRNAPPTPMSPFDAHGQSVYPAPAPQMQQRPPQSPYTAFPPPPPASYNNPVNRAYSPHPPTLSPASANANAVVGLARVAAGAPTGGPTPPPAPAPTRAANDAIVKCTFIPTLPDELSITTGERVHLLAQYDDGWALCANGRGEQGMVPQECLERQAQDHHMYQEQADWRNMRRASSLNPDGRQF</sequence>
<gene>
    <name evidence="1" type="ORF">BJ138DRAFT_179003</name>
</gene>
<dbReference type="EMBL" id="MU267738">
    <property type="protein sequence ID" value="KAH7909849.1"/>
    <property type="molecule type" value="Genomic_DNA"/>
</dbReference>
<evidence type="ECO:0000313" key="2">
    <source>
        <dbReference type="Proteomes" id="UP000790377"/>
    </source>
</evidence>
<keyword evidence="2" id="KW-1185">Reference proteome</keyword>
<evidence type="ECO:0000313" key="1">
    <source>
        <dbReference type="EMBL" id="KAH7909849.1"/>
    </source>
</evidence>
<comment type="caution">
    <text evidence="1">The sequence shown here is derived from an EMBL/GenBank/DDBJ whole genome shotgun (WGS) entry which is preliminary data.</text>
</comment>
<protein>
    <submittedName>
        <fullName evidence="1">Uncharacterized protein</fullName>
    </submittedName>
</protein>
<organism evidence="1 2">
    <name type="scientific">Hygrophoropsis aurantiaca</name>
    <dbReference type="NCBI Taxonomy" id="72124"/>
    <lineage>
        <taxon>Eukaryota</taxon>
        <taxon>Fungi</taxon>
        <taxon>Dikarya</taxon>
        <taxon>Basidiomycota</taxon>
        <taxon>Agaricomycotina</taxon>
        <taxon>Agaricomycetes</taxon>
        <taxon>Agaricomycetidae</taxon>
        <taxon>Boletales</taxon>
        <taxon>Coniophorineae</taxon>
        <taxon>Hygrophoropsidaceae</taxon>
        <taxon>Hygrophoropsis</taxon>
    </lineage>
</organism>
<proteinExistence type="predicted"/>
<dbReference type="Proteomes" id="UP000790377">
    <property type="component" value="Unassembled WGS sequence"/>
</dbReference>
<reference evidence="1" key="1">
    <citation type="journal article" date="2021" name="New Phytol.">
        <title>Evolutionary innovations through gain and loss of genes in the ectomycorrhizal Boletales.</title>
        <authorList>
            <person name="Wu G."/>
            <person name="Miyauchi S."/>
            <person name="Morin E."/>
            <person name="Kuo A."/>
            <person name="Drula E."/>
            <person name="Varga T."/>
            <person name="Kohler A."/>
            <person name="Feng B."/>
            <person name="Cao Y."/>
            <person name="Lipzen A."/>
            <person name="Daum C."/>
            <person name="Hundley H."/>
            <person name="Pangilinan J."/>
            <person name="Johnson J."/>
            <person name="Barry K."/>
            <person name="LaButti K."/>
            <person name="Ng V."/>
            <person name="Ahrendt S."/>
            <person name="Min B."/>
            <person name="Choi I.G."/>
            <person name="Park H."/>
            <person name="Plett J.M."/>
            <person name="Magnuson J."/>
            <person name="Spatafora J.W."/>
            <person name="Nagy L.G."/>
            <person name="Henrissat B."/>
            <person name="Grigoriev I.V."/>
            <person name="Yang Z.L."/>
            <person name="Xu J."/>
            <person name="Martin F.M."/>
        </authorList>
    </citation>
    <scope>NUCLEOTIDE SEQUENCE</scope>
    <source>
        <strain evidence="1">ATCC 28755</strain>
    </source>
</reference>
<accession>A0ACB8A8Q7</accession>
<name>A0ACB8A8Q7_9AGAM</name>